<feature type="domain" description="Calcineurin-like phosphoesterase" evidence="1">
    <location>
        <begin position="6"/>
        <end position="207"/>
    </location>
</feature>
<dbReference type="InterPro" id="IPR004843">
    <property type="entry name" value="Calcineurin-like_PHP"/>
</dbReference>
<dbReference type="Pfam" id="PF00149">
    <property type="entry name" value="Metallophos"/>
    <property type="match status" value="1"/>
</dbReference>
<protein>
    <submittedName>
        <fullName evidence="2">Metallophosphoesterase</fullName>
        <ecNumber evidence="2">3.1.-.-</ecNumber>
    </submittedName>
</protein>
<dbReference type="SUPFAM" id="SSF56300">
    <property type="entry name" value="Metallo-dependent phosphatases"/>
    <property type="match status" value="1"/>
</dbReference>
<gene>
    <name evidence="2" type="ORF">ABUE31_06675</name>
</gene>
<reference evidence="2 3" key="1">
    <citation type="submission" date="2024-06" db="EMBL/GenBank/DDBJ databases">
        <authorList>
            <person name="Tuo L."/>
        </authorList>
    </citation>
    <scope>NUCLEOTIDE SEQUENCE [LARGE SCALE GENOMIC DNA]</scope>
    <source>
        <strain evidence="2 3">ZMM04-5</strain>
    </source>
</reference>
<dbReference type="Proteomes" id="UP001556196">
    <property type="component" value="Unassembled WGS sequence"/>
</dbReference>
<evidence type="ECO:0000259" key="1">
    <source>
        <dbReference type="Pfam" id="PF00149"/>
    </source>
</evidence>
<name>A0ABV3QX74_9HYPH</name>
<dbReference type="InterPro" id="IPR051918">
    <property type="entry name" value="STPP_CPPED1"/>
</dbReference>
<proteinExistence type="predicted"/>
<dbReference type="EC" id="3.1.-.-" evidence="2"/>
<dbReference type="PANTHER" id="PTHR43143">
    <property type="entry name" value="METALLOPHOSPHOESTERASE, CALCINEURIN SUPERFAMILY"/>
    <property type="match status" value="1"/>
</dbReference>
<dbReference type="Gene3D" id="3.60.21.10">
    <property type="match status" value="1"/>
</dbReference>
<dbReference type="RefSeq" id="WP_367722748.1">
    <property type="nucleotide sequence ID" value="NZ_JBFOCI010000002.1"/>
</dbReference>
<dbReference type="InterPro" id="IPR029052">
    <property type="entry name" value="Metallo-depent_PP-like"/>
</dbReference>
<dbReference type="PANTHER" id="PTHR43143:SF1">
    <property type="entry name" value="SERINE_THREONINE-PROTEIN PHOSPHATASE CPPED1"/>
    <property type="match status" value="1"/>
</dbReference>
<keyword evidence="3" id="KW-1185">Reference proteome</keyword>
<accession>A0ABV3QX74</accession>
<evidence type="ECO:0000313" key="3">
    <source>
        <dbReference type="Proteomes" id="UP001556196"/>
    </source>
</evidence>
<organism evidence="2 3">
    <name type="scientific">Mesorhizobium marinum</name>
    <dbReference type="NCBI Taxonomy" id="3228790"/>
    <lineage>
        <taxon>Bacteria</taxon>
        <taxon>Pseudomonadati</taxon>
        <taxon>Pseudomonadota</taxon>
        <taxon>Alphaproteobacteria</taxon>
        <taxon>Hyphomicrobiales</taxon>
        <taxon>Phyllobacteriaceae</taxon>
        <taxon>Mesorhizobium</taxon>
    </lineage>
</organism>
<dbReference type="EMBL" id="JBFOCI010000002">
    <property type="protein sequence ID" value="MEW9805659.1"/>
    <property type="molecule type" value="Genomic_DNA"/>
</dbReference>
<dbReference type="GO" id="GO:0016787">
    <property type="term" value="F:hydrolase activity"/>
    <property type="evidence" value="ECO:0007669"/>
    <property type="project" value="UniProtKB-KW"/>
</dbReference>
<keyword evidence="2" id="KW-0378">Hydrolase</keyword>
<sequence length="282" mass="32471">MTAFSMLHLSDTHLSARMGHFQRNNELMLEVLKNSTHDLIVHTGDITLDGIRHEDDFSFCRSFYETLDQHIHFIPGNHDVGDNPRLSRPAAENGSTIDDIRMRRYLDYYGEDRWRVDRERWLVLGINSLLVGSGLSREAEQNAWIAEQLADVEDRHLALFTHQPFFIDDPDPIDLSYWTVDPEGREALRFLMEHPRLRMIASGHLHQERLRSHGQTGLVWCPSIAFTTREKLVPEMGGQRQVGYLEHRFEDDGTVATTVCGHPGFQNSHLDDVIKVVYPFAG</sequence>
<evidence type="ECO:0000313" key="2">
    <source>
        <dbReference type="EMBL" id="MEW9805659.1"/>
    </source>
</evidence>
<comment type="caution">
    <text evidence="2">The sequence shown here is derived from an EMBL/GenBank/DDBJ whole genome shotgun (WGS) entry which is preliminary data.</text>
</comment>